<protein>
    <submittedName>
        <fullName evidence="6">Putative leucine-rich transmembrane protein</fullName>
    </submittedName>
</protein>
<feature type="signal peptide" evidence="5">
    <location>
        <begin position="1"/>
        <end position="26"/>
    </location>
</feature>
<dbReference type="Pfam" id="PF13855">
    <property type="entry name" value="LRR_8"/>
    <property type="match status" value="1"/>
</dbReference>
<dbReference type="EMBL" id="QCYY01003388">
    <property type="protein sequence ID" value="ROT63727.1"/>
    <property type="molecule type" value="Genomic_DNA"/>
</dbReference>
<feature type="chain" id="PRO_5018670565" evidence="5">
    <location>
        <begin position="27"/>
        <end position="224"/>
    </location>
</feature>
<keyword evidence="3" id="KW-0677">Repeat</keyword>
<organism evidence="6 7">
    <name type="scientific">Penaeus vannamei</name>
    <name type="common">Whiteleg shrimp</name>
    <name type="synonym">Litopenaeus vannamei</name>
    <dbReference type="NCBI Taxonomy" id="6689"/>
    <lineage>
        <taxon>Eukaryota</taxon>
        <taxon>Metazoa</taxon>
        <taxon>Ecdysozoa</taxon>
        <taxon>Arthropoda</taxon>
        <taxon>Crustacea</taxon>
        <taxon>Multicrustacea</taxon>
        <taxon>Malacostraca</taxon>
        <taxon>Eumalacostraca</taxon>
        <taxon>Eucarida</taxon>
        <taxon>Decapoda</taxon>
        <taxon>Dendrobranchiata</taxon>
        <taxon>Penaeoidea</taxon>
        <taxon>Penaeidae</taxon>
        <taxon>Penaeus</taxon>
    </lineage>
</organism>
<evidence type="ECO:0000313" key="7">
    <source>
        <dbReference type="Proteomes" id="UP000283509"/>
    </source>
</evidence>
<dbReference type="InterPro" id="IPR003591">
    <property type="entry name" value="Leu-rich_rpt_typical-subtyp"/>
</dbReference>
<sequence length="224" mass="24405">MANVPAEGPVALSTLLVMCVISMACGTMDDDALQEHSLSSNATCPAGCTCGLLRSTHLHRLLNAFHCSFADMKSFPPNIPLDIQALALKGNSIRNIPDRVSRLTELRELELSGNSISSLGRGGMFQNMSRLEYLNMGKNAISTIFHDNLLGLKNLEQLVLASNKLTYIEDGAFADLTHLLIETRVIVEKEGTLAIPSPHVAISFHDNLLGLKNLRLTYMRTGLC</sequence>
<reference evidence="6 7" key="1">
    <citation type="submission" date="2018-04" db="EMBL/GenBank/DDBJ databases">
        <authorList>
            <person name="Zhang X."/>
            <person name="Yuan J."/>
            <person name="Li F."/>
            <person name="Xiang J."/>
        </authorList>
    </citation>
    <scope>NUCLEOTIDE SEQUENCE [LARGE SCALE GENOMIC DNA]</scope>
    <source>
        <tissue evidence="6">Muscle</tissue>
    </source>
</reference>
<evidence type="ECO:0000256" key="5">
    <source>
        <dbReference type="SAM" id="SignalP"/>
    </source>
</evidence>
<keyword evidence="7" id="KW-1185">Reference proteome</keyword>
<dbReference type="InterPro" id="IPR032675">
    <property type="entry name" value="LRR_dom_sf"/>
</dbReference>
<comment type="caution">
    <text evidence="6">The sequence shown here is derived from an EMBL/GenBank/DDBJ whole genome shotgun (WGS) entry which is preliminary data.</text>
</comment>
<evidence type="ECO:0000256" key="3">
    <source>
        <dbReference type="ARBA" id="ARBA00022737"/>
    </source>
</evidence>
<keyword evidence="2 5" id="KW-0732">Signal</keyword>
<dbReference type="SMART" id="SM00369">
    <property type="entry name" value="LRR_TYP"/>
    <property type="match status" value="3"/>
</dbReference>
<accession>A0A3R7M065</accession>
<evidence type="ECO:0000256" key="2">
    <source>
        <dbReference type="ARBA" id="ARBA00022729"/>
    </source>
</evidence>
<reference evidence="6 7" key="2">
    <citation type="submission" date="2019-01" db="EMBL/GenBank/DDBJ databases">
        <title>The decoding of complex shrimp genome reveals the adaptation for benthos swimmer, frequently molting mechanism and breeding impact on genome.</title>
        <authorList>
            <person name="Sun Y."/>
            <person name="Gao Y."/>
            <person name="Yu Y."/>
        </authorList>
    </citation>
    <scope>NUCLEOTIDE SEQUENCE [LARGE SCALE GENOMIC DNA]</scope>
    <source>
        <tissue evidence="6">Muscle</tissue>
    </source>
</reference>
<dbReference type="InterPro" id="IPR001611">
    <property type="entry name" value="Leu-rich_rpt"/>
</dbReference>
<keyword evidence="6" id="KW-0812">Transmembrane</keyword>
<dbReference type="AlphaFoldDB" id="A0A3R7M065"/>
<proteinExistence type="predicted"/>
<dbReference type="Proteomes" id="UP000283509">
    <property type="component" value="Unassembled WGS sequence"/>
</dbReference>
<dbReference type="SUPFAM" id="SSF52058">
    <property type="entry name" value="L domain-like"/>
    <property type="match status" value="1"/>
</dbReference>
<dbReference type="PANTHER" id="PTHR45842">
    <property type="entry name" value="SYNAPTIC ADHESION-LIKE MOLECULE SALM"/>
    <property type="match status" value="1"/>
</dbReference>
<name>A0A3R7M065_PENVA</name>
<evidence type="ECO:0000256" key="4">
    <source>
        <dbReference type="ARBA" id="ARBA00023180"/>
    </source>
</evidence>
<dbReference type="PANTHER" id="PTHR45842:SF12">
    <property type="entry name" value="KEKKON 5, ISOFORM A"/>
    <property type="match status" value="1"/>
</dbReference>
<dbReference type="STRING" id="6689.A0A3R7M065"/>
<dbReference type="OrthoDB" id="676979at2759"/>
<keyword evidence="1" id="KW-0433">Leucine-rich repeat</keyword>
<evidence type="ECO:0000313" key="6">
    <source>
        <dbReference type="EMBL" id="ROT63727.1"/>
    </source>
</evidence>
<keyword evidence="4" id="KW-0325">Glycoprotein</keyword>
<gene>
    <name evidence="6" type="ORF">C7M84_018366</name>
</gene>
<keyword evidence="6" id="KW-0472">Membrane</keyword>
<dbReference type="Gene3D" id="3.80.10.10">
    <property type="entry name" value="Ribonuclease Inhibitor"/>
    <property type="match status" value="1"/>
</dbReference>
<evidence type="ECO:0000256" key="1">
    <source>
        <dbReference type="ARBA" id="ARBA00022614"/>
    </source>
</evidence>
<dbReference type="InterPro" id="IPR050467">
    <property type="entry name" value="LRFN"/>
</dbReference>